<keyword evidence="2" id="KW-1185">Reference proteome</keyword>
<comment type="caution">
    <text evidence="1">The sequence shown here is derived from an EMBL/GenBank/DDBJ whole genome shotgun (WGS) entry which is preliminary data.</text>
</comment>
<dbReference type="EMBL" id="CAKXAJ010025706">
    <property type="protein sequence ID" value="CAH2242875.1"/>
    <property type="molecule type" value="Genomic_DNA"/>
</dbReference>
<proteinExistence type="predicted"/>
<accession>A0A8S4S4H6</accession>
<organism evidence="1 2">
    <name type="scientific">Pararge aegeria aegeria</name>
    <dbReference type="NCBI Taxonomy" id="348720"/>
    <lineage>
        <taxon>Eukaryota</taxon>
        <taxon>Metazoa</taxon>
        <taxon>Ecdysozoa</taxon>
        <taxon>Arthropoda</taxon>
        <taxon>Hexapoda</taxon>
        <taxon>Insecta</taxon>
        <taxon>Pterygota</taxon>
        <taxon>Neoptera</taxon>
        <taxon>Endopterygota</taxon>
        <taxon>Lepidoptera</taxon>
        <taxon>Glossata</taxon>
        <taxon>Ditrysia</taxon>
        <taxon>Papilionoidea</taxon>
        <taxon>Nymphalidae</taxon>
        <taxon>Satyrinae</taxon>
        <taxon>Satyrini</taxon>
        <taxon>Parargina</taxon>
        <taxon>Pararge</taxon>
    </lineage>
</organism>
<dbReference type="Proteomes" id="UP000838756">
    <property type="component" value="Unassembled WGS sequence"/>
</dbReference>
<reference evidence="1" key="1">
    <citation type="submission" date="2022-03" db="EMBL/GenBank/DDBJ databases">
        <authorList>
            <person name="Lindestad O."/>
        </authorList>
    </citation>
    <scope>NUCLEOTIDE SEQUENCE</scope>
</reference>
<gene>
    <name evidence="1" type="primary">jg26499</name>
    <name evidence="1" type="ORF">PAEG_LOCUS19095</name>
</gene>
<dbReference type="AlphaFoldDB" id="A0A8S4S4H6"/>
<evidence type="ECO:0000313" key="2">
    <source>
        <dbReference type="Proteomes" id="UP000838756"/>
    </source>
</evidence>
<name>A0A8S4S4H6_9NEOP</name>
<protein>
    <submittedName>
        <fullName evidence="1">Jg26499 protein</fullName>
    </submittedName>
</protein>
<sequence>MDVGVPRCSNGDFVMVNAVADTRRGEQMTSNESLGAIGLKRYKTAVFQTPYKRPINLQLVDKMLMTDIPVNYIVLSNILEISQ</sequence>
<evidence type="ECO:0000313" key="1">
    <source>
        <dbReference type="EMBL" id="CAH2242875.1"/>
    </source>
</evidence>